<evidence type="ECO:0008006" key="4">
    <source>
        <dbReference type="Google" id="ProtNLM"/>
    </source>
</evidence>
<keyword evidence="1" id="KW-0732">Signal</keyword>
<keyword evidence="3" id="KW-1185">Reference proteome</keyword>
<evidence type="ECO:0000256" key="1">
    <source>
        <dbReference type="SAM" id="SignalP"/>
    </source>
</evidence>
<organism evidence="2 3">
    <name type="scientific">Flammeovirga yaeyamensis</name>
    <dbReference type="NCBI Taxonomy" id="367791"/>
    <lineage>
        <taxon>Bacteria</taxon>
        <taxon>Pseudomonadati</taxon>
        <taxon>Bacteroidota</taxon>
        <taxon>Cytophagia</taxon>
        <taxon>Cytophagales</taxon>
        <taxon>Flammeovirgaceae</taxon>
        <taxon>Flammeovirga</taxon>
    </lineage>
</organism>
<name>A0AAX1NC97_9BACT</name>
<dbReference type="EMBL" id="CP076132">
    <property type="protein sequence ID" value="QWG03905.1"/>
    <property type="molecule type" value="Genomic_DNA"/>
</dbReference>
<dbReference type="PROSITE" id="PS51257">
    <property type="entry name" value="PROKAR_LIPOPROTEIN"/>
    <property type="match status" value="1"/>
</dbReference>
<evidence type="ECO:0000313" key="3">
    <source>
        <dbReference type="Proteomes" id="UP000678679"/>
    </source>
</evidence>
<feature type="chain" id="PRO_5043757525" description="Lipoprotein" evidence="1">
    <location>
        <begin position="23"/>
        <end position="290"/>
    </location>
</feature>
<proteinExistence type="predicted"/>
<accession>A0AAX1NC97</accession>
<evidence type="ECO:0000313" key="2">
    <source>
        <dbReference type="EMBL" id="QWG03905.1"/>
    </source>
</evidence>
<dbReference type="KEGG" id="fya:KMW28_10105"/>
<feature type="signal peptide" evidence="1">
    <location>
        <begin position="1"/>
        <end position="22"/>
    </location>
</feature>
<dbReference type="Proteomes" id="UP000678679">
    <property type="component" value="Chromosome 1"/>
</dbReference>
<gene>
    <name evidence="2" type="ORF">KMW28_10105</name>
</gene>
<reference evidence="2 3" key="1">
    <citation type="submission" date="2021-05" db="EMBL/GenBank/DDBJ databases">
        <title>Comparative genomic studies on the polysaccharide-degrading batcterial strains of the Flammeovirga genus.</title>
        <authorList>
            <person name="Zewei F."/>
            <person name="Zheng Z."/>
            <person name="Yu L."/>
            <person name="Ruyue G."/>
            <person name="Yanhong M."/>
            <person name="Yuanyuan C."/>
            <person name="Jingyan G."/>
            <person name="Wenjun H."/>
        </authorList>
    </citation>
    <scope>NUCLEOTIDE SEQUENCE [LARGE SCALE GENOMIC DNA]</scope>
    <source>
        <strain evidence="2 3">NBRC:100898</strain>
    </source>
</reference>
<dbReference type="AlphaFoldDB" id="A0AAX1NC97"/>
<protein>
    <recommendedName>
        <fullName evidence="4">Lipoprotein</fullName>
    </recommendedName>
</protein>
<sequence length="290" mass="33282">MKLQNILIAIFFCLFICSCELSDDLSDDDFSTSNPNINELLVNNSKIDGDERLVDQSLEAFNTETLLSSASRQLLTPMIDLVISDDGLIYMYTFKDYKDQWGNEIEGLVKVTYNDLQNKVNRIVNYEDLYVNGNIYNSIKMIEGSEKTYFNEEGTKYIIERSERVLLTNGSVDFEDGSRIDERESLWGQESLFEYKLQDRSVYWQWERAGISSGKNRGGWTYANEINTPLLLTSDCVHSFNGIPTQGIIDFTFTNTEDQNIFATLDFGDGCDRKAELKISGQDETYSIYF</sequence>
<dbReference type="RefSeq" id="WP_215585829.1">
    <property type="nucleotide sequence ID" value="NZ_CP076132.1"/>
</dbReference>